<dbReference type="InterPro" id="IPR050496">
    <property type="entry name" value="SNF2_RAD54_helicase_repair"/>
</dbReference>
<keyword evidence="4" id="KW-0067">ATP-binding</keyword>
<accession>A0A2N8KV82</accession>
<gene>
    <name evidence="4" type="ORF">C1O66_07430</name>
</gene>
<dbReference type="GO" id="GO:0004386">
    <property type="term" value="F:helicase activity"/>
    <property type="evidence" value="ECO:0007669"/>
    <property type="project" value="UniProtKB-KW"/>
</dbReference>
<dbReference type="InterPro" id="IPR001650">
    <property type="entry name" value="Helicase_C-like"/>
</dbReference>
<sequence length="1094" mass="121416">MFGRIFGRAPADPQDKRIPPAVQFDAIGIRYRSPAATTAHWLAMPYEFPSAADLGARLQQVFLEGLGERAETEFVLPWADVYALLKHPELAGFRGGLSIPPESQARPKLTSRGALMDANFAVLLDAWVDAQGRPLQPAPRLEGKVLVSGTSVQLVSEQTGQLLDELTRFHAVPEADRSLVFKEQAFGRMRKLAKDLGAPVSDYVERTIVLTPERLRLEMETRSEGDAGVVEVVPSFETAPAQWLHQFDRLPLQDSYDVPDGPAMVRVILTPEVKEVLAEIKRMPGRRVAGPRAQAFVRNPFAVLGEHAEQVIDQRQFELARDDAGIQFNRFTPFAERGDRGQVLRVGLQVETLGELGIPSEPIWLMTPDSLAAFMTRLERALQDDAPCFSFQRHEFEVLGDTPDHLVQLQGWWREWARPALWTADEVLDLSNYSTRIEDIGVEKPFVTPVIARDDGGQGWFDGNVAAGVRIDNGPDTAPTILPIPFEDIPALKDVVSVAEASGQAQVRLPGLQVPVSTVDARRAVEALAKAAQDIQRKEFTPERAGRVETPKKRLILKRNLDELDYDETRAASLFAPEGLEPDLPSGLRPEFPLKQHQRAGVAWLQHLWRASPSRCRGTVLADDMGLGKTLQLLTFLASCFEADPNLPPALIVAPVALLDNWRNELDRFFVPGTMPLLTLYGDVLRQLRVGRHEVDAELKQHGVTRLLKKNWVGGAKLVLTTYETMRDLEFALASQQWSVMICDEAQKIKNPAAMVTRSAKKQKVRFRIACTGTPVENTLADLWCLFDFVQPGLLGALNHFSKNYRQPIEAKTEEQLAKVEELRAVIQPQILHRKKTDVAKDLPVPVEDVSCKELPMSPYQLGLYGAALAILREQRSTNPSAQLQALQAIRKICSDPHGHAEPDTRSIPVGRLVSESPKMGWLINRLKQLAADPAGNHKVIVFCEFRELQLLLQRVIAAYFGFAPSIVNGDTSADPRATENRQQLIDSFQSKPGFNVIVLSPLAVGFGVNIQAANHVIHFTRTWNPAKEDQATARAYRIGQKRVVSVCYPGVVGKDFPSFDVRLDALLAKKRELASDMLNGCGDLTAADFADFG</sequence>
<dbReference type="Pfam" id="PF00176">
    <property type="entry name" value="SNF2-rel_dom"/>
    <property type="match status" value="1"/>
</dbReference>
<dbReference type="Pfam" id="PF00271">
    <property type="entry name" value="Helicase_C"/>
    <property type="match status" value="1"/>
</dbReference>
<dbReference type="CDD" id="cd18793">
    <property type="entry name" value="SF2_C_SNF"/>
    <property type="match status" value="1"/>
</dbReference>
<dbReference type="EMBL" id="POSP01000003">
    <property type="protein sequence ID" value="PND37374.1"/>
    <property type="molecule type" value="Genomic_DNA"/>
</dbReference>
<keyword evidence="1" id="KW-0378">Hydrolase</keyword>
<dbReference type="InterPro" id="IPR027417">
    <property type="entry name" value="P-loop_NTPase"/>
</dbReference>
<keyword evidence="4" id="KW-0547">Nucleotide-binding</keyword>
<feature type="domain" description="Helicase ATP-binding" evidence="2">
    <location>
        <begin position="610"/>
        <end position="793"/>
    </location>
</feature>
<evidence type="ECO:0000256" key="1">
    <source>
        <dbReference type="ARBA" id="ARBA00022801"/>
    </source>
</evidence>
<dbReference type="GO" id="GO:0005524">
    <property type="term" value="F:ATP binding"/>
    <property type="evidence" value="ECO:0007669"/>
    <property type="project" value="InterPro"/>
</dbReference>
<feature type="domain" description="Helicase C-terminal" evidence="3">
    <location>
        <begin position="926"/>
        <end position="1094"/>
    </location>
</feature>
<dbReference type="GO" id="GO:0016787">
    <property type="term" value="F:hydrolase activity"/>
    <property type="evidence" value="ECO:0007669"/>
    <property type="project" value="UniProtKB-KW"/>
</dbReference>
<dbReference type="AlphaFoldDB" id="A0A2N8KV82"/>
<evidence type="ECO:0000313" key="4">
    <source>
        <dbReference type="EMBL" id="PND37374.1"/>
    </source>
</evidence>
<name>A0A2N8KV82_9BURK</name>
<dbReference type="InterPro" id="IPR000330">
    <property type="entry name" value="SNF2_N"/>
</dbReference>
<dbReference type="RefSeq" id="WP_102767293.1">
    <property type="nucleotide sequence ID" value="NZ_POSP01000003.1"/>
</dbReference>
<dbReference type="PANTHER" id="PTHR45629:SF7">
    <property type="entry name" value="DNA EXCISION REPAIR PROTEIN ERCC-6-RELATED"/>
    <property type="match status" value="1"/>
</dbReference>
<dbReference type="Gene3D" id="3.40.50.10810">
    <property type="entry name" value="Tandem AAA-ATPase domain"/>
    <property type="match status" value="1"/>
</dbReference>
<dbReference type="PROSITE" id="PS51192">
    <property type="entry name" value="HELICASE_ATP_BIND_1"/>
    <property type="match status" value="1"/>
</dbReference>
<proteinExistence type="predicted"/>
<comment type="caution">
    <text evidence="4">The sequence shown here is derived from an EMBL/GenBank/DDBJ whole genome shotgun (WGS) entry which is preliminary data.</text>
</comment>
<dbReference type="Gene3D" id="3.40.50.300">
    <property type="entry name" value="P-loop containing nucleotide triphosphate hydrolases"/>
    <property type="match status" value="1"/>
</dbReference>
<dbReference type="PANTHER" id="PTHR45629">
    <property type="entry name" value="SNF2/RAD54 FAMILY MEMBER"/>
    <property type="match status" value="1"/>
</dbReference>
<dbReference type="SUPFAM" id="SSF52540">
    <property type="entry name" value="P-loop containing nucleoside triphosphate hydrolases"/>
    <property type="match status" value="2"/>
</dbReference>
<dbReference type="InterPro" id="IPR038718">
    <property type="entry name" value="SNF2-like_sf"/>
</dbReference>
<dbReference type="OrthoDB" id="9760715at2"/>
<protein>
    <submittedName>
        <fullName evidence="4">ATP-dependent helicase</fullName>
    </submittedName>
</protein>
<reference evidence="4 5" key="1">
    <citation type="submission" date="2018-01" db="EMBL/GenBank/DDBJ databases">
        <title>Draft genome sequence of Paucibacter aquatile CR182 isolated from freshwater of the Nakdong River.</title>
        <authorList>
            <person name="Choi A."/>
            <person name="Chung E.J."/>
        </authorList>
    </citation>
    <scope>NUCLEOTIDE SEQUENCE [LARGE SCALE GENOMIC DNA]</scope>
    <source>
        <strain evidence="4 5">CR182</strain>
    </source>
</reference>
<organism evidence="4 5">
    <name type="scientific">Kinneretia aquatilis</name>
    <dbReference type="NCBI Taxonomy" id="2070761"/>
    <lineage>
        <taxon>Bacteria</taxon>
        <taxon>Pseudomonadati</taxon>
        <taxon>Pseudomonadota</taxon>
        <taxon>Betaproteobacteria</taxon>
        <taxon>Burkholderiales</taxon>
        <taxon>Sphaerotilaceae</taxon>
        <taxon>Roseateles</taxon>
    </lineage>
</organism>
<dbReference type="InterPro" id="IPR049730">
    <property type="entry name" value="SNF2/RAD54-like_C"/>
</dbReference>
<evidence type="ECO:0000313" key="5">
    <source>
        <dbReference type="Proteomes" id="UP000235916"/>
    </source>
</evidence>
<dbReference type="SMART" id="SM00490">
    <property type="entry name" value="HELICc"/>
    <property type="match status" value="1"/>
</dbReference>
<keyword evidence="4" id="KW-0347">Helicase</keyword>
<dbReference type="SMART" id="SM00487">
    <property type="entry name" value="DEXDc"/>
    <property type="match status" value="1"/>
</dbReference>
<evidence type="ECO:0000259" key="3">
    <source>
        <dbReference type="PROSITE" id="PS51194"/>
    </source>
</evidence>
<evidence type="ECO:0000259" key="2">
    <source>
        <dbReference type="PROSITE" id="PS51192"/>
    </source>
</evidence>
<dbReference type="Proteomes" id="UP000235916">
    <property type="component" value="Unassembled WGS sequence"/>
</dbReference>
<dbReference type="PROSITE" id="PS51194">
    <property type="entry name" value="HELICASE_CTER"/>
    <property type="match status" value="1"/>
</dbReference>
<keyword evidence="5" id="KW-1185">Reference proteome</keyword>
<dbReference type="InterPro" id="IPR014001">
    <property type="entry name" value="Helicase_ATP-bd"/>
</dbReference>